<evidence type="ECO:0000313" key="3">
    <source>
        <dbReference type="Proteomes" id="UP001149165"/>
    </source>
</evidence>
<keyword evidence="3" id="KW-1185">Reference proteome</keyword>
<comment type="caution">
    <text evidence="2">The sequence shown here is derived from an EMBL/GenBank/DDBJ whole genome shotgun (WGS) entry which is preliminary data.</text>
</comment>
<gene>
    <name evidence="2" type="ORF">N7456_009249</name>
</gene>
<evidence type="ECO:0000313" key="2">
    <source>
        <dbReference type="EMBL" id="KAJ5093388.1"/>
    </source>
</evidence>
<proteinExistence type="predicted"/>
<reference evidence="2" key="2">
    <citation type="journal article" date="2023" name="IMA Fungus">
        <title>Comparative genomic study of the Penicillium genus elucidates a diverse pangenome and 15 lateral gene transfer events.</title>
        <authorList>
            <person name="Petersen C."/>
            <person name="Sorensen T."/>
            <person name="Nielsen M.R."/>
            <person name="Sondergaard T.E."/>
            <person name="Sorensen J.L."/>
            <person name="Fitzpatrick D.A."/>
            <person name="Frisvad J.C."/>
            <person name="Nielsen K.L."/>
        </authorList>
    </citation>
    <scope>NUCLEOTIDE SEQUENCE</scope>
    <source>
        <strain evidence="2">IBT 30069</strain>
    </source>
</reference>
<dbReference type="OrthoDB" id="4366662at2759"/>
<sequence length="325" mass="30737">MKFTGFAVSFALAGAVSALPALPGGSAVSGIENTVGSVVGGALKRGDTDALTGATYGLASNLNGVTGIAGSLAGTAESTTAGAVGTVEKEVAGVLPAKRQLDGAEGAVGGIEGAVDDTLGGFKRDGADALGGAVYGITSSLNGVTGIAGSVAGTAESTTSGAVGTVEKGVSGIVPAKRQLDGAEGAVDGIEGAAEGILAGVKRDDGDALSGAVYGATSSLNGVTGIAGSVAGTAESTTSGAVGTVEQGLANALPAKRQLGGLGGLGTVVDASLTNDLSMLSGNPSGLIGALGGLQVALAKGDITHGQISNIPVEMQHVVAFLYTA</sequence>
<evidence type="ECO:0000256" key="1">
    <source>
        <dbReference type="SAM" id="SignalP"/>
    </source>
</evidence>
<dbReference type="AlphaFoldDB" id="A0A9W9K511"/>
<reference evidence="2" key="1">
    <citation type="submission" date="2022-11" db="EMBL/GenBank/DDBJ databases">
        <authorList>
            <person name="Petersen C."/>
        </authorList>
    </citation>
    <scope>NUCLEOTIDE SEQUENCE</scope>
    <source>
        <strain evidence="2">IBT 30069</strain>
    </source>
</reference>
<dbReference type="Proteomes" id="UP001149165">
    <property type="component" value="Unassembled WGS sequence"/>
</dbReference>
<accession>A0A9W9K511</accession>
<organism evidence="2 3">
    <name type="scientific">Penicillium angulare</name>
    <dbReference type="NCBI Taxonomy" id="116970"/>
    <lineage>
        <taxon>Eukaryota</taxon>
        <taxon>Fungi</taxon>
        <taxon>Dikarya</taxon>
        <taxon>Ascomycota</taxon>
        <taxon>Pezizomycotina</taxon>
        <taxon>Eurotiomycetes</taxon>
        <taxon>Eurotiomycetidae</taxon>
        <taxon>Eurotiales</taxon>
        <taxon>Aspergillaceae</taxon>
        <taxon>Penicillium</taxon>
    </lineage>
</organism>
<name>A0A9W9K511_9EURO</name>
<dbReference type="EMBL" id="JAPQKH010000006">
    <property type="protein sequence ID" value="KAJ5093388.1"/>
    <property type="molecule type" value="Genomic_DNA"/>
</dbReference>
<protein>
    <submittedName>
        <fullName evidence="2">Uncharacterized protein</fullName>
    </submittedName>
</protein>
<keyword evidence="1" id="KW-0732">Signal</keyword>
<feature type="chain" id="PRO_5040835802" evidence="1">
    <location>
        <begin position="19"/>
        <end position="325"/>
    </location>
</feature>
<feature type="signal peptide" evidence="1">
    <location>
        <begin position="1"/>
        <end position="18"/>
    </location>
</feature>